<gene>
    <name evidence="4" type="ORF">HNAJ_LOCUS13520</name>
</gene>
<evidence type="ECO:0000256" key="3">
    <source>
        <dbReference type="PROSITE-ProRule" id="PRU00023"/>
    </source>
</evidence>
<dbReference type="InterPro" id="IPR002110">
    <property type="entry name" value="Ankyrin_rpt"/>
</dbReference>
<organism evidence="6">
    <name type="scientific">Rodentolepis nana</name>
    <name type="common">Dwarf tapeworm</name>
    <name type="synonym">Hymenolepis nana</name>
    <dbReference type="NCBI Taxonomy" id="102285"/>
    <lineage>
        <taxon>Eukaryota</taxon>
        <taxon>Metazoa</taxon>
        <taxon>Spiralia</taxon>
        <taxon>Lophotrochozoa</taxon>
        <taxon>Platyhelminthes</taxon>
        <taxon>Cestoda</taxon>
        <taxon>Eucestoda</taxon>
        <taxon>Cyclophyllidea</taxon>
        <taxon>Hymenolepididae</taxon>
        <taxon>Rodentolepis</taxon>
    </lineage>
</organism>
<dbReference type="WBParaSite" id="HNAJ_0001354601-mRNA-1">
    <property type="protein sequence ID" value="HNAJ_0001354601-mRNA-1"/>
    <property type="gene ID" value="HNAJ_0001354601"/>
</dbReference>
<dbReference type="InterPro" id="IPR036770">
    <property type="entry name" value="Ankyrin_rpt-contain_sf"/>
</dbReference>
<feature type="repeat" description="ANK" evidence="3">
    <location>
        <begin position="218"/>
        <end position="250"/>
    </location>
</feature>
<keyword evidence="2 3" id="KW-0040">ANK repeat</keyword>
<dbReference type="Proteomes" id="UP000278807">
    <property type="component" value="Unassembled WGS sequence"/>
</dbReference>
<feature type="repeat" description="ANK" evidence="3">
    <location>
        <begin position="27"/>
        <end position="59"/>
    </location>
</feature>
<dbReference type="PANTHER" id="PTHR24198">
    <property type="entry name" value="ANKYRIN REPEAT AND PROTEIN KINASE DOMAIN-CONTAINING PROTEIN"/>
    <property type="match status" value="1"/>
</dbReference>
<dbReference type="Gene3D" id="1.25.40.20">
    <property type="entry name" value="Ankyrin repeat-containing domain"/>
    <property type="match status" value="2"/>
</dbReference>
<dbReference type="OrthoDB" id="7464126at2759"/>
<dbReference type="PROSITE" id="PS50297">
    <property type="entry name" value="ANK_REP_REGION"/>
    <property type="match status" value="4"/>
</dbReference>
<proteinExistence type="predicted"/>
<feature type="repeat" description="ANK" evidence="3">
    <location>
        <begin position="160"/>
        <end position="192"/>
    </location>
</feature>
<reference evidence="4 5" key="2">
    <citation type="submission" date="2018-11" db="EMBL/GenBank/DDBJ databases">
        <authorList>
            <consortium name="Pathogen Informatics"/>
        </authorList>
    </citation>
    <scope>NUCLEOTIDE SEQUENCE [LARGE SCALE GENOMIC DNA]</scope>
</reference>
<feature type="repeat" description="ANK" evidence="3">
    <location>
        <begin position="60"/>
        <end position="92"/>
    </location>
</feature>
<evidence type="ECO:0000256" key="2">
    <source>
        <dbReference type="ARBA" id="ARBA00023043"/>
    </source>
</evidence>
<accession>A0A0R3U097</accession>
<reference evidence="6" key="1">
    <citation type="submission" date="2017-02" db="UniProtKB">
        <authorList>
            <consortium name="WormBaseParasite"/>
        </authorList>
    </citation>
    <scope>IDENTIFICATION</scope>
</reference>
<sequence>MGRCSFYYHYYYFGILKAHVNAKVVKGNRTALMIAAAKGYADVLRVLLSHGASVHAADENGNFAIHFATIHGQLECVKLLMDRGSLANVGNSNFINPLMLAARYGRSHIIKYLLRRGVNLSCQLNKFMESELTFAVRKGRLRVVLLFLKTTNPNVDRKAELNRALSIAIKLGRLKTSKVLIKFGADINSIDEGSKSSVNLAILRSGFNLTDYRISNEAGLTPLMFAIQMERVDIVRTLIKAGADIHARYGNTGQTALEMARKAKNKDILKVFEKELRTCIEKSCSSAKS</sequence>
<dbReference type="EMBL" id="UZAE01015564">
    <property type="protein sequence ID" value="VDO16183.1"/>
    <property type="molecule type" value="Genomic_DNA"/>
</dbReference>
<feature type="repeat" description="ANK" evidence="3">
    <location>
        <begin position="93"/>
        <end position="125"/>
    </location>
</feature>
<evidence type="ECO:0000313" key="4">
    <source>
        <dbReference type="EMBL" id="VDO16183.1"/>
    </source>
</evidence>
<evidence type="ECO:0000313" key="5">
    <source>
        <dbReference type="Proteomes" id="UP000278807"/>
    </source>
</evidence>
<dbReference type="PROSITE" id="PS50088">
    <property type="entry name" value="ANK_REPEAT"/>
    <property type="match status" value="5"/>
</dbReference>
<keyword evidence="1" id="KW-0677">Repeat</keyword>
<dbReference type="SUPFAM" id="SSF48403">
    <property type="entry name" value="Ankyrin repeat"/>
    <property type="match status" value="1"/>
</dbReference>
<name>A0A0R3U097_RODNA</name>
<dbReference type="SMART" id="SM00248">
    <property type="entry name" value="ANK"/>
    <property type="match status" value="7"/>
</dbReference>
<dbReference type="STRING" id="102285.A0A0R3U097"/>
<evidence type="ECO:0000256" key="1">
    <source>
        <dbReference type="ARBA" id="ARBA00022737"/>
    </source>
</evidence>
<dbReference type="PANTHER" id="PTHR24198:SF165">
    <property type="entry name" value="ANKYRIN REPEAT-CONTAINING PROTEIN-RELATED"/>
    <property type="match status" value="1"/>
</dbReference>
<dbReference type="PRINTS" id="PR01415">
    <property type="entry name" value="ANKYRIN"/>
</dbReference>
<evidence type="ECO:0000313" key="6">
    <source>
        <dbReference type="WBParaSite" id="HNAJ_0001354601-mRNA-1"/>
    </source>
</evidence>
<keyword evidence="5" id="KW-1185">Reference proteome</keyword>
<dbReference type="Pfam" id="PF12796">
    <property type="entry name" value="Ank_2"/>
    <property type="match status" value="3"/>
</dbReference>
<protein>
    <submittedName>
        <fullName evidence="6">ANK_REP_REGION domain-containing protein</fullName>
    </submittedName>
</protein>
<dbReference type="AlphaFoldDB" id="A0A0R3U097"/>